<keyword evidence="4" id="KW-0813">Transport</keyword>
<organism evidence="13 14">
    <name type="scientific">Folsomia candida</name>
    <name type="common">Springtail</name>
    <dbReference type="NCBI Taxonomy" id="158441"/>
    <lineage>
        <taxon>Eukaryota</taxon>
        <taxon>Metazoa</taxon>
        <taxon>Ecdysozoa</taxon>
        <taxon>Arthropoda</taxon>
        <taxon>Hexapoda</taxon>
        <taxon>Collembola</taxon>
        <taxon>Entomobryomorpha</taxon>
        <taxon>Isotomoidea</taxon>
        <taxon>Isotomidae</taxon>
        <taxon>Proisotominae</taxon>
        <taxon>Folsomia</taxon>
    </lineage>
</organism>
<dbReference type="InterPro" id="IPR004728">
    <property type="entry name" value="Sec62"/>
</dbReference>
<feature type="transmembrane region" description="Helical" evidence="12">
    <location>
        <begin position="243"/>
        <end position="275"/>
    </location>
</feature>
<comment type="caution">
    <text evidence="13">The sequence shown here is derived from an EMBL/GenBank/DDBJ whole genome shotgun (WGS) entry which is preliminary data.</text>
</comment>
<feature type="region of interest" description="Disordered" evidence="11">
    <location>
        <begin position="113"/>
        <end position="184"/>
    </location>
</feature>
<feature type="transmembrane region" description="Helical" evidence="12">
    <location>
        <begin position="214"/>
        <end position="237"/>
    </location>
</feature>
<comment type="subcellular location">
    <subcellularLocation>
        <location evidence="1">Endoplasmic reticulum membrane</location>
        <topology evidence="1">Multi-pass membrane protein</topology>
    </subcellularLocation>
</comment>
<evidence type="ECO:0000256" key="7">
    <source>
        <dbReference type="ARBA" id="ARBA00022927"/>
    </source>
</evidence>
<evidence type="ECO:0000256" key="8">
    <source>
        <dbReference type="ARBA" id="ARBA00022989"/>
    </source>
</evidence>
<proteinExistence type="inferred from homology"/>
<evidence type="ECO:0000313" key="14">
    <source>
        <dbReference type="Proteomes" id="UP000198287"/>
    </source>
</evidence>
<keyword evidence="8 12" id="KW-1133">Transmembrane helix</keyword>
<keyword evidence="9" id="KW-0811">Translocation</keyword>
<keyword evidence="7" id="KW-0653">Protein transport</keyword>
<evidence type="ECO:0000256" key="9">
    <source>
        <dbReference type="ARBA" id="ARBA00023010"/>
    </source>
</evidence>
<dbReference type="GO" id="GO:0031204">
    <property type="term" value="P:post-translational protein targeting to membrane, translocation"/>
    <property type="evidence" value="ECO:0007669"/>
    <property type="project" value="TreeGrafter"/>
</dbReference>
<evidence type="ECO:0000256" key="12">
    <source>
        <dbReference type="SAM" id="Phobius"/>
    </source>
</evidence>
<evidence type="ECO:0000256" key="1">
    <source>
        <dbReference type="ARBA" id="ARBA00004477"/>
    </source>
</evidence>
<reference evidence="13 14" key="1">
    <citation type="submission" date="2015-12" db="EMBL/GenBank/DDBJ databases">
        <title>The genome of Folsomia candida.</title>
        <authorList>
            <person name="Faddeeva A."/>
            <person name="Derks M.F."/>
            <person name="Anvar Y."/>
            <person name="Smit S."/>
            <person name="Van Straalen N."/>
            <person name="Roelofs D."/>
        </authorList>
    </citation>
    <scope>NUCLEOTIDE SEQUENCE [LARGE SCALE GENOMIC DNA]</scope>
    <source>
        <strain evidence="13 14">VU population</strain>
        <tissue evidence="13">Whole body</tissue>
    </source>
</reference>
<keyword evidence="6" id="KW-0256">Endoplasmic reticulum</keyword>
<dbReference type="EMBL" id="LNIX01000007">
    <property type="protein sequence ID" value="OXA51621.1"/>
    <property type="molecule type" value="Genomic_DNA"/>
</dbReference>
<dbReference type="GO" id="GO:0005789">
    <property type="term" value="C:endoplasmic reticulum membrane"/>
    <property type="evidence" value="ECO:0007669"/>
    <property type="project" value="UniProtKB-SubCell"/>
</dbReference>
<feature type="compositionally biased region" description="Low complexity" evidence="11">
    <location>
        <begin position="333"/>
        <end position="346"/>
    </location>
</feature>
<evidence type="ECO:0000256" key="6">
    <source>
        <dbReference type="ARBA" id="ARBA00022824"/>
    </source>
</evidence>
<dbReference type="Proteomes" id="UP000198287">
    <property type="component" value="Unassembled WGS sequence"/>
</dbReference>
<keyword evidence="5 12" id="KW-0812">Transmembrane</keyword>
<evidence type="ECO:0000256" key="4">
    <source>
        <dbReference type="ARBA" id="ARBA00022448"/>
    </source>
</evidence>
<evidence type="ECO:0000256" key="2">
    <source>
        <dbReference type="ARBA" id="ARBA00010604"/>
    </source>
</evidence>
<dbReference type="PANTHER" id="PTHR12443">
    <property type="entry name" value="TRANSLOCATION PROTEIN SEC62"/>
    <property type="match status" value="1"/>
</dbReference>
<dbReference type="STRING" id="158441.A0A226E3Y9"/>
<keyword evidence="14" id="KW-1185">Reference proteome</keyword>
<dbReference type="AlphaFoldDB" id="A0A226E3Y9"/>
<keyword evidence="10 12" id="KW-0472">Membrane</keyword>
<sequence>MADKQVNKKARKRKDAKDNEPQEKDEATKEEYTIAKWMRKNIPIKKTKFLNHTVEYFTANKAIDKLMDSPWTQPKKGSEEALFTTRESVVHVLDNMLRHKFFHRARKIAVAESELKSKKKKDKEPKEDTNEGKEKETPAASEKDTDKSKKEETATAAESSQAEGDKADTKVEDKRKKKQESEKKRRKIRLDMHLEQRIVDASDAYVWIYEPTPYYNYIFGFLVVVAVIAVCLFPLWPSTVRQGVYYLSLVAAGFLVFILALTVIRMIVFGVVWGLTFGKHHFWLLPNLTEDVGFTASFWPLYKYEYKPGESSIKESEEDNSNEVSKGNSSKGDTTSQQTTTPATAPDHSETESEGSQPSQTGKDFEMVEKEEIEQ</sequence>
<dbReference type="PANTHER" id="PTHR12443:SF9">
    <property type="entry name" value="TRANSLOCATION PROTEIN SEC62"/>
    <property type="match status" value="1"/>
</dbReference>
<evidence type="ECO:0000256" key="10">
    <source>
        <dbReference type="ARBA" id="ARBA00023136"/>
    </source>
</evidence>
<feature type="compositionally biased region" description="Basic and acidic residues" evidence="11">
    <location>
        <begin position="15"/>
        <end position="29"/>
    </location>
</feature>
<protein>
    <recommendedName>
        <fullName evidence="3">Translocation protein SEC62</fullName>
    </recommendedName>
</protein>
<dbReference type="OrthoDB" id="200187at2759"/>
<feature type="compositionally biased region" description="Basic and acidic residues" evidence="11">
    <location>
        <begin position="122"/>
        <end position="153"/>
    </location>
</feature>
<name>A0A226E3Y9_FOLCA</name>
<evidence type="ECO:0000256" key="3">
    <source>
        <dbReference type="ARBA" id="ARBA00021257"/>
    </source>
</evidence>
<feature type="compositionally biased region" description="Basic and acidic residues" evidence="11">
    <location>
        <begin position="363"/>
        <end position="375"/>
    </location>
</feature>
<dbReference type="Pfam" id="PF03839">
    <property type="entry name" value="Sec62"/>
    <property type="match status" value="1"/>
</dbReference>
<feature type="region of interest" description="Disordered" evidence="11">
    <location>
        <begin position="312"/>
        <end position="375"/>
    </location>
</feature>
<feature type="region of interest" description="Disordered" evidence="11">
    <location>
        <begin position="1"/>
        <end position="29"/>
    </location>
</feature>
<comment type="similarity">
    <text evidence="2">Belongs to the SEC62 family.</text>
</comment>
<feature type="compositionally biased region" description="Basic and acidic residues" evidence="11">
    <location>
        <begin position="163"/>
        <end position="184"/>
    </location>
</feature>
<feature type="compositionally biased region" description="Polar residues" evidence="11">
    <location>
        <begin position="322"/>
        <end position="332"/>
    </location>
</feature>
<evidence type="ECO:0000313" key="13">
    <source>
        <dbReference type="EMBL" id="OXA51621.1"/>
    </source>
</evidence>
<evidence type="ECO:0000256" key="11">
    <source>
        <dbReference type="SAM" id="MobiDB-lite"/>
    </source>
</evidence>
<dbReference type="OMA" id="CLLESPW"/>
<accession>A0A226E3Y9</accession>
<gene>
    <name evidence="13" type="ORF">Fcan01_13251</name>
</gene>
<evidence type="ECO:0000256" key="5">
    <source>
        <dbReference type="ARBA" id="ARBA00022692"/>
    </source>
</evidence>